<accession>A0A3N4K7H3</accession>
<gene>
    <name evidence="2" type="ORF">L873DRAFT_790224</name>
</gene>
<evidence type="ECO:0000256" key="1">
    <source>
        <dbReference type="SAM" id="Phobius"/>
    </source>
</evidence>
<keyword evidence="1" id="KW-1133">Transmembrane helix</keyword>
<evidence type="ECO:0000313" key="2">
    <source>
        <dbReference type="EMBL" id="RPB05408.1"/>
    </source>
</evidence>
<dbReference type="EMBL" id="ML120353">
    <property type="protein sequence ID" value="RPB05408.1"/>
    <property type="molecule type" value="Genomic_DNA"/>
</dbReference>
<evidence type="ECO:0000313" key="3">
    <source>
        <dbReference type="Proteomes" id="UP000276215"/>
    </source>
</evidence>
<keyword evidence="1" id="KW-0472">Membrane</keyword>
<feature type="transmembrane region" description="Helical" evidence="1">
    <location>
        <begin position="171"/>
        <end position="190"/>
    </location>
</feature>
<proteinExistence type="predicted"/>
<name>A0A3N4K7H3_9PEZI</name>
<dbReference type="AlphaFoldDB" id="A0A3N4K7H3"/>
<organism evidence="2 3">
    <name type="scientific">Choiromyces venosus 120613-1</name>
    <dbReference type="NCBI Taxonomy" id="1336337"/>
    <lineage>
        <taxon>Eukaryota</taxon>
        <taxon>Fungi</taxon>
        <taxon>Dikarya</taxon>
        <taxon>Ascomycota</taxon>
        <taxon>Pezizomycotina</taxon>
        <taxon>Pezizomycetes</taxon>
        <taxon>Pezizales</taxon>
        <taxon>Tuberaceae</taxon>
        <taxon>Choiromyces</taxon>
    </lineage>
</organism>
<feature type="transmembrane region" description="Helical" evidence="1">
    <location>
        <begin position="6"/>
        <end position="23"/>
    </location>
</feature>
<sequence length="192" mass="22088">MTVSGGLLFFIFLILFFLLLYGIPPWKVGRKGTGALYCKQKIPNFFFSSCFDFYTRYGISGWLAWIMHAEYLSPTRVRHYYHMHAGRHIAARRNTVEEYNGYTGTITNRPGISFLLFSCIGGGGRNALQYCTIVHLSLPSPRYLACAACKGCLRLGNFCNSCYACGFRLRLGLHFFYIFTLFFFFSFLFLCF</sequence>
<keyword evidence="3" id="KW-1185">Reference proteome</keyword>
<dbReference type="Proteomes" id="UP000276215">
    <property type="component" value="Unassembled WGS sequence"/>
</dbReference>
<reference evidence="2 3" key="1">
    <citation type="journal article" date="2018" name="Nat. Ecol. Evol.">
        <title>Pezizomycetes genomes reveal the molecular basis of ectomycorrhizal truffle lifestyle.</title>
        <authorList>
            <person name="Murat C."/>
            <person name="Payen T."/>
            <person name="Noel B."/>
            <person name="Kuo A."/>
            <person name="Morin E."/>
            <person name="Chen J."/>
            <person name="Kohler A."/>
            <person name="Krizsan K."/>
            <person name="Balestrini R."/>
            <person name="Da Silva C."/>
            <person name="Montanini B."/>
            <person name="Hainaut M."/>
            <person name="Levati E."/>
            <person name="Barry K.W."/>
            <person name="Belfiori B."/>
            <person name="Cichocki N."/>
            <person name="Clum A."/>
            <person name="Dockter R.B."/>
            <person name="Fauchery L."/>
            <person name="Guy J."/>
            <person name="Iotti M."/>
            <person name="Le Tacon F."/>
            <person name="Lindquist E.A."/>
            <person name="Lipzen A."/>
            <person name="Malagnac F."/>
            <person name="Mello A."/>
            <person name="Molinier V."/>
            <person name="Miyauchi S."/>
            <person name="Poulain J."/>
            <person name="Riccioni C."/>
            <person name="Rubini A."/>
            <person name="Sitrit Y."/>
            <person name="Splivallo R."/>
            <person name="Traeger S."/>
            <person name="Wang M."/>
            <person name="Zifcakova L."/>
            <person name="Wipf D."/>
            <person name="Zambonelli A."/>
            <person name="Paolocci F."/>
            <person name="Nowrousian M."/>
            <person name="Ottonello S."/>
            <person name="Baldrian P."/>
            <person name="Spatafora J.W."/>
            <person name="Henrissat B."/>
            <person name="Nagy L.G."/>
            <person name="Aury J.M."/>
            <person name="Wincker P."/>
            <person name="Grigoriev I.V."/>
            <person name="Bonfante P."/>
            <person name="Martin F.M."/>
        </authorList>
    </citation>
    <scope>NUCLEOTIDE SEQUENCE [LARGE SCALE GENOMIC DNA]</scope>
    <source>
        <strain evidence="2 3">120613-1</strain>
    </source>
</reference>
<protein>
    <submittedName>
        <fullName evidence="2">Uncharacterized protein</fullName>
    </submittedName>
</protein>
<keyword evidence="1" id="KW-0812">Transmembrane</keyword>